<evidence type="ECO:0000313" key="7">
    <source>
        <dbReference type="Ensembl" id="ENSECRP00000024159.1"/>
    </source>
</evidence>
<accession>A0A8C4SYD9</accession>
<keyword evidence="4 6" id="KW-1133">Transmembrane helix</keyword>
<evidence type="ECO:0000256" key="4">
    <source>
        <dbReference type="ARBA" id="ARBA00022989"/>
    </source>
</evidence>
<keyword evidence="3 6" id="KW-0812">Transmembrane</keyword>
<keyword evidence="8" id="KW-1185">Reference proteome</keyword>
<name>A0A8C4SYD9_ERPCA</name>
<evidence type="ECO:0000256" key="1">
    <source>
        <dbReference type="ARBA" id="ARBA00004141"/>
    </source>
</evidence>
<dbReference type="Ensembl" id="ENSECRT00000024690.1">
    <property type="protein sequence ID" value="ENSECRP00000024159.1"/>
    <property type="gene ID" value="ENSECRG00000016364.1"/>
</dbReference>
<comment type="similarity">
    <text evidence="2">Belongs to the MS4A family.</text>
</comment>
<dbReference type="Proteomes" id="UP000694620">
    <property type="component" value="Chromosome 2"/>
</dbReference>
<dbReference type="Pfam" id="PF04103">
    <property type="entry name" value="CD20"/>
    <property type="match status" value="1"/>
</dbReference>
<feature type="transmembrane region" description="Helical" evidence="6">
    <location>
        <begin position="183"/>
        <end position="209"/>
    </location>
</feature>
<gene>
    <name evidence="7" type="primary">LOC114646133</name>
</gene>
<evidence type="ECO:0000256" key="6">
    <source>
        <dbReference type="SAM" id="Phobius"/>
    </source>
</evidence>
<dbReference type="PANTHER" id="PTHR23320:SF125">
    <property type="entry name" value="TRANSMEMBRANE PROTEIN 176L.1-RELATED"/>
    <property type="match status" value="1"/>
</dbReference>
<dbReference type="GO" id="GO:0016020">
    <property type="term" value="C:membrane"/>
    <property type="evidence" value="ECO:0007669"/>
    <property type="project" value="UniProtKB-SubCell"/>
</dbReference>
<feature type="transmembrane region" description="Helical" evidence="6">
    <location>
        <begin position="85"/>
        <end position="104"/>
    </location>
</feature>
<comment type="subcellular location">
    <subcellularLocation>
        <location evidence="1">Membrane</location>
        <topology evidence="1">Multi-pass membrane protein</topology>
    </subcellularLocation>
</comment>
<evidence type="ECO:0000313" key="8">
    <source>
        <dbReference type="Proteomes" id="UP000694620"/>
    </source>
</evidence>
<dbReference type="GeneTree" id="ENSGT01010000223409"/>
<evidence type="ECO:0000256" key="5">
    <source>
        <dbReference type="ARBA" id="ARBA00023136"/>
    </source>
</evidence>
<reference evidence="7" key="1">
    <citation type="submission" date="2021-06" db="EMBL/GenBank/DDBJ databases">
        <authorList>
            <consortium name="Wellcome Sanger Institute Data Sharing"/>
        </authorList>
    </citation>
    <scope>NUCLEOTIDE SEQUENCE [LARGE SCALE GENOMIC DNA]</scope>
</reference>
<reference evidence="7" key="3">
    <citation type="submission" date="2025-09" db="UniProtKB">
        <authorList>
            <consortium name="Ensembl"/>
        </authorList>
    </citation>
    <scope>IDENTIFICATION</scope>
</reference>
<dbReference type="InterPro" id="IPR007237">
    <property type="entry name" value="CD20-like"/>
</dbReference>
<evidence type="ECO:0000256" key="3">
    <source>
        <dbReference type="ARBA" id="ARBA00022692"/>
    </source>
</evidence>
<evidence type="ECO:0000256" key="2">
    <source>
        <dbReference type="ARBA" id="ARBA00009565"/>
    </source>
</evidence>
<feature type="transmembrane region" description="Helical" evidence="6">
    <location>
        <begin position="116"/>
        <end position="135"/>
    </location>
</feature>
<proteinExistence type="inferred from homology"/>
<keyword evidence="5 6" id="KW-0472">Membrane</keyword>
<organism evidence="7 8">
    <name type="scientific">Erpetoichthys calabaricus</name>
    <name type="common">Rope fish</name>
    <name type="synonym">Calamoichthys calabaricus</name>
    <dbReference type="NCBI Taxonomy" id="27687"/>
    <lineage>
        <taxon>Eukaryota</taxon>
        <taxon>Metazoa</taxon>
        <taxon>Chordata</taxon>
        <taxon>Craniata</taxon>
        <taxon>Vertebrata</taxon>
        <taxon>Euteleostomi</taxon>
        <taxon>Actinopterygii</taxon>
        <taxon>Polypteriformes</taxon>
        <taxon>Polypteridae</taxon>
        <taxon>Erpetoichthys</taxon>
    </lineage>
</organism>
<dbReference type="AlphaFoldDB" id="A0A8C4SYD9"/>
<dbReference type="PANTHER" id="PTHR23320">
    <property type="entry name" value="MEMBRANE-SPANNING 4-DOMAINS SUBFAMILY A MS4A -RELATED"/>
    <property type="match status" value="1"/>
</dbReference>
<dbReference type="InterPro" id="IPR030417">
    <property type="entry name" value="MS4A"/>
</dbReference>
<feature type="transmembrane region" description="Helical" evidence="6">
    <location>
        <begin position="55"/>
        <end position="79"/>
    </location>
</feature>
<protein>
    <submittedName>
        <fullName evidence="7">Membrane-spanning 4-domains subfamily A member 4A-like</fullName>
    </submittedName>
</protein>
<reference evidence="7" key="2">
    <citation type="submission" date="2025-08" db="UniProtKB">
        <authorList>
            <consortium name="Ensembl"/>
        </authorList>
    </citation>
    <scope>IDENTIFICATION</scope>
</reference>
<sequence length="239" mass="26899">MSVTIEKTDEQVRVTFDTFKTNSSLPLIFQICQYCCCNPFCDVSESFRKEISGSFAVIGVIQIFTGMVNISFGLIVSSYTWVEPFLIWTGIAFILIGGFCLLASKFCNPCTAFLSVFLNIISTVCAITAIVYAAINVSYRQWSQCFVDLKNEYCPCYNDKEWIIYEDIQKACVDIMKKNKIDIFALEILILVFDVLQACVAIAAVIIGCKTLSKCRNHKMAIVNTEECEMITPLLEDTD</sequence>